<dbReference type="PANTHER" id="PTHR30143:SF0">
    <property type="entry name" value="2-KETO-4-PENTENOATE HYDRATASE"/>
    <property type="match status" value="1"/>
</dbReference>
<dbReference type="GO" id="GO:0008684">
    <property type="term" value="F:2-oxopent-4-enoate hydratase activity"/>
    <property type="evidence" value="ECO:0007669"/>
    <property type="project" value="UniProtKB-EC"/>
</dbReference>
<organism evidence="3 4">
    <name type="scientific">Saliniradius amylolyticus</name>
    <dbReference type="NCBI Taxonomy" id="2183582"/>
    <lineage>
        <taxon>Bacteria</taxon>
        <taxon>Pseudomonadati</taxon>
        <taxon>Pseudomonadota</taxon>
        <taxon>Gammaproteobacteria</taxon>
        <taxon>Alteromonadales</taxon>
        <taxon>Alteromonadaceae</taxon>
        <taxon>Saliniradius</taxon>
    </lineage>
</organism>
<dbReference type="GO" id="GO:0005737">
    <property type="term" value="C:cytoplasm"/>
    <property type="evidence" value="ECO:0007669"/>
    <property type="project" value="TreeGrafter"/>
</dbReference>
<keyword evidence="1 3" id="KW-0456">Lyase</keyword>
<dbReference type="Pfam" id="PF01557">
    <property type="entry name" value="FAA_hydrolase"/>
    <property type="match status" value="1"/>
</dbReference>
<gene>
    <name evidence="3" type="primary">mhpD</name>
    <name evidence="3" type="ORF">HMF8227_02738</name>
</gene>
<dbReference type="NCBIfam" id="NF008461">
    <property type="entry name" value="PRK11342.1"/>
    <property type="match status" value="1"/>
</dbReference>
<dbReference type="InterPro" id="IPR050772">
    <property type="entry name" value="Hydratase-Decarb/MhpD_sf"/>
</dbReference>
<evidence type="ECO:0000313" key="4">
    <source>
        <dbReference type="Proteomes" id="UP000245728"/>
    </source>
</evidence>
<dbReference type="AlphaFoldDB" id="A0A2S2E6F9"/>
<dbReference type="SUPFAM" id="SSF56529">
    <property type="entry name" value="FAH"/>
    <property type="match status" value="1"/>
</dbReference>
<reference evidence="3 4" key="1">
    <citation type="submission" date="2018-05" db="EMBL/GenBank/DDBJ databases">
        <title>Salinimonas sp. HMF8227 Genome sequencing and assembly.</title>
        <authorList>
            <person name="Kang H."/>
            <person name="Kang J."/>
            <person name="Cha I."/>
            <person name="Kim H."/>
            <person name="Joh K."/>
        </authorList>
    </citation>
    <scope>NUCLEOTIDE SEQUENCE [LARGE SCALE GENOMIC DNA]</scope>
    <source>
        <strain evidence="3 4">HMF8227</strain>
    </source>
</reference>
<feature type="domain" description="Fumarylacetoacetase-like C-terminal" evidence="2">
    <location>
        <begin position="76"/>
        <end position="259"/>
    </location>
</feature>
<dbReference type="InterPro" id="IPR036663">
    <property type="entry name" value="Fumarylacetoacetase_C_sf"/>
</dbReference>
<proteinExistence type="predicted"/>
<dbReference type="Gene3D" id="3.90.850.10">
    <property type="entry name" value="Fumarylacetoacetase-like, C-terminal domain"/>
    <property type="match status" value="1"/>
</dbReference>
<dbReference type="EMBL" id="CP029347">
    <property type="protein sequence ID" value="AWL13189.1"/>
    <property type="molecule type" value="Genomic_DNA"/>
</dbReference>
<protein>
    <submittedName>
        <fullName evidence="3">2-oxopent-4-enoate hydratase</fullName>
        <ecNumber evidence="3">4.2.1.80</ecNumber>
    </submittedName>
</protein>
<dbReference type="EC" id="4.2.1.80" evidence="3"/>
<dbReference type="RefSeq" id="WP_204101064.1">
    <property type="nucleotide sequence ID" value="NZ_CP029347.1"/>
</dbReference>
<accession>A0A2S2E6F9</accession>
<evidence type="ECO:0000256" key="1">
    <source>
        <dbReference type="ARBA" id="ARBA00023239"/>
    </source>
</evidence>
<sequence length="265" mass="28258">MSYTQNEQRAAEALRYSQQQRQACEPVRELLAGGGIDAAYRVQQINTDYAQQQGCRLVGRKIGLTSKVVQTQLGVDQPDFGALFADMAVCEGEEIAMSRLMQPKIEGEVALVLESDLAMDNPTIADVISASAYVLPALEIVDSRVANWDIRIEDTVADNASSGLFVLGGTPKLLNQVDLKACGMSLFRRGEPVSTGAGQACLGHPLSAAVWLAKTMSRLEQPLRTGDIILTGALGPMVPVQAGDVFDCEISGLGSVRASFAKEGV</sequence>
<keyword evidence="4" id="KW-1185">Reference proteome</keyword>
<dbReference type="InterPro" id="IPR011234">
    <property type="entry name" value="Fumarylacetoacetase-like_C"/>
</dbReference>
<dbReference type="KEGG" id="salh:HMF8227_02738"/>
<evidence type="ECO:0000259" key="2">
    <source>
        <dbReference type="Pfam" id="PF01557"/>
    </source>
</evidence>
<evidence type="ECO:0000313" key="3">
    <source>
        <dbReference type="EMBL" id="AWL13189.1"/>
    </source>
</evidence>
<dbReference type="Proteomes" id="UP000245728">
    <property type="component" value="Chromosome"/>
</dbReference>
<name>A0A2S2E6F9_9ALTE</name>
<dbReference type="PANTHER" id="PTHR30143">
    <property type="entry name" value="ACID HYDRATASE"/>
    <property type="match status" value="1"/>
</dbReference>